<evidence type="ECO:0000313" key="2">
    <source>
        <dbReference type="Proteomes" id="UP000294673"/>
    </source>
</evidence>
<dbReference type="EMBL" id="MK327938">
    <property type="protein sequence ID" value="QBO64007.1"/>
    <property type="molecule type" value="Genomic_DNA"/>
</dbReference>
<evidence type="ECO:0000313" key="1">
    <source>
        <dbReference type="EMBL" id="QBO64007.1"/>
    </source>
</evidence>
<evidence type="ECO:0008006" key="3">
    <source>
        <dbReference type="Google" id="ProtNLM"/>
    </source>
</evidence>
<protein>
    <recommendedName>
        <fullName evidence="3">Virion structural protein</fullName>
    </recommendedName>
</protein>
<reference evidence="1 2" key="1">
    <citation type="submission" date="2018-12" db="EMBL/GenBank/DDBJ databases">
        <title>Still something new to discover - new insights into E. coli phage diversity and taxonomy.</title>
        <authorList>
            <person name="Korf I.H.E."/>
            <person name="Adriaennsens E."/>
            <person name="Dreiseikelmann B."/>
            <person name="Kropinski A."/>
            <person name="Nimtz M."/>
            <person name="Meier-Kolthoff J.P."/>
            <person name="Rohde M."/>
            <person name="van Raaij M."/>
            <person name="Wittmann J."/>
        </authorList>
    </citation>
    <scope>NUCLEOTIDE SEQUENCE [LARGE SCALE GENOMIC DNA]</scope>
</reference>
<proteinExistence type="predicted"/>
<name>A0A482GGA9_BPGOS</name>
<organismHost>
    <name type="scientific">Escherichia coli</name>
    <dbReference type="NCBI Taxonomy" id="562"/>
</organismHost>
<keyword evidence="2" id="KW-1185">Reference proteome</keyword>
<dbReference type="Proteomes" id="UP000294673">
    <property type="component" value="Segment"/>
</dbReference>
<sequence length="864" mass="99629">MVLNASNPTAQYLINHAALNVNCRPLMDNQHRIKMRRITGKTGAVKNFTAWHRTFNLPDDTNTFHVFVIGRHMGEDFNVGAGRLWWRELSKFCEVKGSYYNIYTEDGKEFPLTLTWTGNLENETMLVCVLDQPNIADLGVGNYYWRTYLNADFAEGYPSYTKPTGREVHVLGGIVTSSTQVLQWQRQLYAWRKKIQETGIGWTHCSINGEAVEDIPPSSFKIGDSIQVIYDGTVVHRYSFRVEDLKTYNSDLDKKVKYLIHPPKDEADTKIRYRDDVDIYVKGPNGKGRYYHTNQENSIRMLTHRDYGIPVDYVSYFVERVDGAESLRDLTLEVVVRDSGLKTQLTFEHNRIHELYKLPDDVIVGAMLEQNANIPEFFARTLEASDYTRIMRNKESNITIDMVTSAYGYNAMAKLVADSPQRVTDDMGTPTAEVPWGLRANATFFEYDSDGLLLGITQHPAGRHFYPQYETTSYVEGRSGVGGRTLDYVMGVADVPIREWASYRCYSVNLRNGQPVANTWKDVTDDASVVTEENGVIKWSLDGRKQTGLVLFDTYFLAYKTTIQHRNHTVWLDVTTGIDVEYPLPFEPGQIEVWLGDEQATKSYSLVRDIDYIVKWPTIVINAKRYFGEGNTHTVTVRCTGFPRTDLTGETVYDTGWTMHNQLSYDDVFNVRDDHVVRIVVGGRIYDRSEVVTAEDTQYPADIKVNDGVPYAIYHVIAPIRGLVNTDTYYLRDKSLETDKRVEDYMSLYFPRVKYDTPVTIENKYQLISPTLMAVTYDLINGVIDPDPDMQDVKLMDFMEPYKWFYDYDPALCNYDWRMVSIHPHDSWTPLEVTVKQLRFLERVSREFLKDRVDFTKFYTIKGE</sequence>
<dbReference type="Pfam" id="PF23823">
    <property type="entry name" value="DUF7193"/>
    <property type="match status" value="1"/>
</dbReference>
<accession>A0A482GGA9</accession>
<dbReference type="InterPro" id="IPR055617">
    <property type="entry name" value="DUF7193"/>
</dbReference>
<gene>
    <name evidence="1" type="ORF">Goslar_00215</name>
</gene>
<organism evidence="1 2">
    <name type="scientific">Escherichia phage vB_EcoM_Goslar</name>
    <dbReference type="NCBI Taxonomy" id="2502409"/>
    <lineage>
        <taxon>Viruses</taxon>
        <taxon>Duplodnaviria</taxon>
        <taxon>Heunggongvirae</taxon>
        <taxon>Uroviricota</taxon>
        <taxon>Caudoviricetes</taxon>
        <taxon>Chimalliviridae</taxon>
        <taxon>Goslarvirus</taxon>
        <taxon>Goslarvirus goslar</taxon>
    </lineage>
</organism>